<protein>
    <submittedName>
        <fullName evidence="1">Uncharacterized protein</fullName>
    </submittedName>
</protein>
<reference evidence="2" key="1">
    <citation type="journal article" date="2019" name="Int. J. Syst. Evol. Microbiol.">
        <title>The Global Catalogue of Microorganisms (GCM) 10K type strain sequencing project: providing services to taxonomists for standard genome sequencing and annotation.</title>
        <authorList>
            <consortium name="The Broad Institute Genomics Platform"/>
            <consortium name="The Broad Institute Genome Sequencing Center for Infectious Disease"/>
            <person name="Wu L."/>
            <person name="Ma J."/>
        </authorList>
    </citation>
    <scope>NUCLEOTIDE SEQUENCE [LARGE SCALE GENOMIC DNA]</scope>
    <source>
        <strain evidence="2">CCUG 42001</strain>
    </source>
</reference>
<sequence>MSGLIIPVVDKRNPVVPVVYPVFGKINLGIFEHNSVVISIFPIPI</sequence>
<evidence type="ECO:0000313" key="1">
    <source>
        <dbReference type="EMBL" id="MFC6386228.1"/>
    </source>
</evidence>
<dbReference type="RefSeq" id="WP_253053577.1">
    <property type="nucleotide sequence ID" value="NZ_JAMXWN010000004.1"/>
</dbReference>
<name>A0ABW1WCA6_9BACL</name>
<dbReference type="Proteomes" id="UP001596267">
    <property type="component" value="Unassembled WGS sequence"/>
</dbReference>
<dbReference type="EMBL" id="JBHSTQ010000005">
    <property type="protein sequence ID" value="MFC6386228.1"/>
    <property type="molecule type" value="Genomic_DNA"/>
</dbReference>
<comment type="caution">
    <text evidence="1">The sequence shown here is derived from an EMBL/GenBank/DDBJ whole genome shotgun (WGS) entry which is preliminary data.</text>
</comment>
<evidence type="ECO:0000313" key="2">
    <source>
        <dbReference type="Proteomes" id="UP001596267"/>
    </source>
</evidence>
<organism evidence="1 2">
    <name type="scientific">Sporolactobacillus kofuensis</name>
    <dbReference type="NCBI Taxonomy" id="269672"/>
    <lineage>
        <taxon>Bacteria</taxon>
        <taxon>Bacillati</taxon>
        <taxon>Bacillota</taxon>
        <taxon>Bacilli</taxon>
        <taxon>Bacillales</taxon>
        <taxon>Sporolactobacillaceae</taxon>
        <taxon>Sporolactobacillus</taxon>
    </lineage>
</organism>
<proteinExistence type="predicted"/>
<gene>
    <name evidence="1" type="ORF">ACFP7A_06425</name>
</gene>
<accession>A0ABW1WCA6</accession>
<keyword evidence="2" id="KW-1185">Reference proteome</keyword>